<dbReference type="GO" id="GO:0005739">
    <property type="term" value="C:mitochondrion"/>
    <property type="evidence" value="ECO:0007669"/>
    <property type="project" value="TreeGrafter"/>
</dbReference>
<dbReference type="InterPro" id="IPR037045">
    <property type="entry name" value="S8pro/Inhibitor_I9_sf"/>
</dbReference>
<dbReference type="GO" id="GO:0080156">
    <property type="term" value="P:mitochondrial mRNA modification"/>
    <property type="evidence" value="ECO:0007669"/>
    <property type="project" value="TreeGrafter"/>
</dbReference>
<feature type="compositionally biased region" description="Basic and acidic residues" evidence="3">
    <location>
        <begin position="133"/>
        <end position="150"/>
    </location>
</feature>
<feature type="region of interest" description="Disordered" evidence="3">
    <location>
        <begin position="68"/>
        <end position="150"/>
    </location>
</feature>
<name>A0A834T0F3_9FABA</name>
<dbReference type="Gene3D" id="3.30.70.80">
    <property type="entry name" value="Peptidase S8 propeptide/proteinase inhibitor I9"/>
    <property type="match status" value="1"/>
</dbReference>
<gene>
    <name evidence="5" type="ORF">G2W53_034495</name>
</gene>
<evidence type="ECO:0000256" key="3">
    <source>
        <dbReference type="SAM" id="MobiDB-lite"/>
    </source>
</evidence>
<dbReference type="InterPro" id="IPR054059">
    <property type="entry name" value="MORF/ORRM1/DAG-like_MORF"/>
</dbReference>
<dbReference type="Proteomes" id="UP000634136">
    <property type="component" value="Unassembled WGS sequence"/>
</dbReference>
<keyword evidence="6" id="KW-1185">Reference proteome</keyword>
<sequence length="309" mass="33811">MAYFHARRTIASSLLRAFSSSYSLSSFSSSCSYSSSSSSIASRSRVAFSILTKQTSLVPRSLKFPIRFQTSAPDDSPAEESSKAADESSESEMDAESFKTTAESLKTAAESSETAAESSETAAESSKTAAESSKTDGDASKDSGEGSEEEKKKIILEGCDLEHWLVIMEFPKDQKKPSEEEMVNTYVKTLAEVVGSEEEAKKKMYSVSVMPYTGFGAAVSQELSTKLKGLPGVLWVLPDSYMDIVNKDYGGDQFVDGKLIPRPKYRNIGKRSGESNPESEQKNDRRGGAFQKENTRPTRKQNRSYGQRG</sequence>
<dbReference type="AlphaFoldDB" id="A0A834T0F3"/>
<evidence type="ECO:0000256" key="2">
    <source>
        <dbReference type="ARBA" id="ARBA00022946"/>
    </source>
</evidence>
<keyword evidence="2" id="KW-0809">Transit peptide</keyword>
<evidence type="ECO:0000313" key="6">
    <source>
        <dbReference type="Proteomes" id="UP000634136"/>
    </source>
</evidence>
<feature type="compositionally biased region" description="Low complexity" evidence="3">
    <location>
        <begin position="99"/>
        <end position="132"/>
    </location>
</feature>
<dbReference type="Pfam" id="PF21864">
    <property type="entry name" value="MORF_dom"/>
    <property type="match status" value="1"/>
</dbReference>
<dbReference type="PANTHER" id="PTHR31346">
    <property type="entry name" value="MULTIPLE ORGANELLAR RNA EDITING FACTOR 2, CHLOROPLASTIC-RELATED-RELATED"/>
    <property type="match status" value="1"/>
</dbReference>
<accession>A0A834T0F3</accession>
<dbReference type="GO" id="GO:0006397">
    <property type="term" value="P:mRNA processing"/>
    <property type="evidence" value="ECO:0007669"/>
    <property type="project" value="UniProtKB-KW"/>
</dbReference>
<evidence type="ECO:0000256" key="1">
    <source>
        <dbReference type="ARBA" id="ARBA00022664"/>
    </source>
</evidence>
<dbReference type="InterPro" id="IPR039206">
    <property type="entry name" value="MORF/ORRM1/DAG-like"/>
</dbReference>
<protein>
    <submittedName>
        <fullName evidence="5">Multiple organellar RNA editing factor 3, mitochondrial</fullName>
    </submittedName>
</protein>
<evidence type="ECO:0000313" key="5">
    <source>
        <dbReference type="EMBL" id="KAF7813519.1"/>
    </source>
</evidence>
<proteinExistence type="predicted"/>
<dbReference type="EMBL" id="JAAIUW010000010">
    <property type="protein sequence ID" value="KAF7813519.1"/>
    <property type="molecule type" value="Genomic_DNA"/>
</dbReference>
<evidence type="ECO:0000259" key="4">
    <source>
        <dbReference type="Pfam" id="PF21864"/>
    </source>
</evidence>
<feature type="domain" description="MORF/ORRM1/DAG-like MORF" evidence="4">
    <location>
        <begin position="162"/>
        <end position="254"/>
    </location>
</feature>
<dbReference type="GO" id="GO:0016554">
    <property type="term" value="P:cytidine to uridine editing"/>
    <property type="evidence" value="ECO:0007669"/>
    <property type="project" value="InterPro"/>
</dbReference>
<dbReference type="PROSITE" id="PS51257">
    <property type="entry name" value="PROKAR_LIPOPROTEIN"/>
    <property type="match status" value="1"/>
</dbReference>
<feature type="region of interest" description="Disordered" evidence="3">
    <location>
        <begin position="262"/>
        <end position="309"/>
    </location>
</feature>
<comment type="caution">
    <text evidence="5">The sequence shown here is derived from an EMBL/GenBank/DDBJ whole genome shotgun (WGS) entry which is preliminary data.</text>
</comment>
<organism evidence="5 6">
    <name type="scientific">Senna tora</name>
    <dbReference type="NCBI Taxonomy" id="362788"/>
    <lineage>
        <taxon>Eukaryota</taxon>
        <taxon>Viridiplantae</taxon>
        <taxon>Streptophyta</taxon>
        <taxon>Embryophyta</taxon>
        <taxon>Tracheophyta</taxon>
        <taxon>Spermatophyta</taxon>
        <taxon>Magnoliopsida</taxon>
        <taxon>eudicotyledons</taxon>
        <taxon>Gunneridae</taxon>
        <taxon>Pentapetalae</taxon>
        <taxon>rosids</taxon>
        <taxon>fabids</taxon>
        <taxon>Fabales</taxon>
        <taxon>Fabaceae</taxon>
        <taxon>Caesalpinioideae</taxon>
        <taxon>Cassia clade</taxon>
        <taxon>Senna</taxon>
    </lineage>
</organism>
<reference evidence="5" key="1">
    <citation type="submission" date="2020-09" db="EMBL/GenBank/DDBJ databases">
        <title>Genome-Enabled Discovery of Anthraquinone Biosynthesis in Senna tora.</title>
        <authorList>
            <person name="Kang S.-H."/>
            <person name="Pandey R.P."/>
            <person name="Lee C.-M."/>
            <person name="Sim J.-S."/>
            <person name="Jeong J.-T."/>
            <person name="Choi B.-S."/>
            <person name="Jung M."/>
            <person name="Ginzburg D."/>
            <person name="Zhao K."/>
            <person name="Won S.Y."/>
            <person name="Oh T.-J."/>
            <person name="Yu Y."/>
            <person name="Kim N.-H."/>
            <person name="Lee O.R."/>
            <person name="Lee T.-H."/>
            <person name="Bashyal P."/>
            <person name="Kim T.-S."/>
            <person name="Lee W.-H."/>
            <person name="Kawkins C."/>
            <person name="Kim C.-K."/>
            <person name="Kim J.S."/>
            <person name="Ahn B.O."/>
            <person name="Rhee S.Y."/>
            <person name="Sohng J.K."/>
        </authorList>
    </citation>
    <scope>NUCLEOTIDE SEQUENCE</scope>
    <source>
        <tissue evidence="5">Leaf</tissue>
    </source>
</reference>
<keyword evidence="1" id="KW-0507">mRNA processing</keyword>